<dbReference type="UniPathway" id="UPA00109">
    <property type="reaction ID" value="UER00183"/>
</dbReference>
<evidence type="ECO:0000256" key="4">
    <source>
        <dbReference type="ARBA" id="ARBA00023152"/>
    </source>
</evidence>
<proteinExistence type="inferred from homology"/>
<dbReference type="GO" id="GO:0006096">
    <property type="term" value="P:glycolytic process"/>
    <property type="evidence" value="ECO:0007669"/>
    <property type="project" value="UniProtKB-UniPathway"/>
</dbReference>
<dbReference type="InterPro" id="IPR000741">
    <property type="entry name" value="FBA_I"/>
</dbReference>
<evidence type="ECO:0000256" key="5">
    <source>
        <dbReference type="ARBA" id="ARBA00023239"/>
    </source>
</evidence>
<dbReference type="EC" id="4.1.2.13" evidence="3"/>
<keyword evidence="4" id="KW-0324">Glycolysis</keyword>
<dbReference type="STRING" id="675635.Psed_6242"/>
<dbReference type="PANTHER" id="PTHR11627">
    <property type="entry name" value="FRUCTOSE-BISPHOSPHATE ALDOLASE"/>
    <property type="match status" value="1"/>
</dbReference>
<dbReference type="Proteomes" id="UP000007809">
    <property type="component" value="Chromosome"/>
</dbReference>
<dbReference type="EMBL" id="CP002593">
    <property type="protein sequence ID" value="AEA28343.1"/>
    <property type="molecule type" value="Genomic_DNA"/>
</dbReference>
<dbReference type="InterPro" id="IPR013785">
    <property type="entry name" value="Aldolase_TIM"/>
</dbReference>
<evidence type="ECO:0000256" key="2">
    <source>
        <dbReference type="ARBA" id="ARBA00010387"/>
    </source>
</evidence>
<organism evidence="7 8">
    <name type="scientific">Pseudonocardia dioxanivorans (strain ATCC 55486 / DSM 44775 / JCM 13855 / CB1190)</name>
    <dbReference type="NCBI Taxonomy" id="675635"/>
    <lineage>
        <taxon>Bacteria</taxon>
        <taxon>Bacillati</taxon>
        <taxon>Actinomycetota</taxon>
        <taxon>Actinomycetes</taxon>
        <taxon>Pseudonocardiales</taxon>
        <taxon>Pseudonocardiaceae</taxon>
        <taxon>Pseudonocardia</taxon>
    </lineage>
</organism>
<comment type="similarity">
    <text evidence="2">Belongs to the class I fructose-bisphosphate aldolase family.</text>
</comment>
<dbReference type="GO" id="GO:0004332">
    <property type="term" value="F:fructose-bisphosphate aldolase activity"/>
    <property type="evidence" value="ECO:0007669"/>
    <property type="project" value="UniProtKB-EC"/>
</dbReference>
<keyword evidence="5" id="KW-0456">Lyase</keyword>
<dbReference type="KEGG" id="pdx:Psed_6242"/>
<dbReference type="SUPFAM" id="SSF51569">
    <property type="entry name" value="Aldolase"/>
    <property type="match status" value="1"/>
</dbReference>
<evidence type="ECO:0000313" key="8">
    <source>
        <dbReference type="Proteomes" id="UP000007809"/>
    </source>
</evidence>
<dbReference type="eggNOG" id="COG3588">
    <property type="taxonomic scope" value="Bacteria"/>
</dbReference>
<comment type="pathway">
    <text evidence="1">Carbohydrate degradation; glycolysis; D-glyceraldehyde 3-phosphate and glycerone phosphate from D-glucose: step 4/4.</text>
</comment>
<dbReference type="HOGENOM" id="CLU_865647_0_0_11"/>
<reference evidence="7 8" key="1">
    <citation type="journal article" date="2011" name="J. Bacteriol.">
        <title>Genome sequence of the 1,4-dioxane-degrading Pseudonocardia dioxanivorans strain CB1190.</title>
        <authorList>
            <person name="Sales C.M."/>
            <person name="Mahendra S."/>
            <person name="Grostern A."/>
            <person name="Parales R.E."/>
            <person name="Goodwin L.A."/>
            <person name="Woyke T."/>
            <person name="Nolan M."/>
            <person name="Lapidus A."/>
            <person name="Chertkov O."/>
            <person name="Ovchinnikova G."/>
            <person name="Sczyrba A."/>
            <person name="Alvarez-Cohen L."/>
        </authorList>
    </citation>
    <scope>NUCLEOTIDE SEQUENCE [LARGE SCALE GENOMIC DNA]</scope>
    <source>
        <strain evidence="8">ATCC 55486 / DSM 44775 / JCM 13855 / CB1190</strain>
    </source>
</reference>
<protein>
    <recommendedName>
        <fullName evidence="3">fructose-bisphosphate aldolase</fullName>
        <ecNumber evidence="3">4.1.2.13</ecNumber>
    </recommendedName>
    <alternativeName>
        <fullName evidence="6">Fructose-bisphosphate aldolase class I</fullName>
    </alternativeName>
</protein>
<evidence type="ECO:0000256" key="3">
    <source>
        <dbReference type="ARBA" id="ARBA00013068"/>
    </source>
</evidence>
<gene>
    <name evidence="7" type="ordered locus">Psed_6242</name>
</gene>
<dbReference type="AlphaFoldDB" id="F4CQ70"/>
<dbReference type="Gene3D" id="3.20.20.70">
    <property type="entry name" value="Aldolase class I"/>
    <property type="match status" value="1"/>
</dbReference>
<evidence type="ECO:0000256" key="6">
    <source>
        <dbReference type="ARBA" id="ARBA00029799"/>
    </source>
</evidence>
<sequence length="321" mass="33080">MGDVFTPPGPAPAPTRGLLALDQPDSNLAELFRAGSVPISTSTAATFRDVVLTTPGLDRAVGGVLVDPVTLHGSGASRTALRRNRIPIGVRMGDGTRRGHDIAGSVDDLDDEIARHVAAGASFARWQVVVSGAGAPTELRATARLVAGWSAVCLGRGLVPFVDVVVRPGSRDDLATVGSVHTAAVSTVLDAVRVTGVDTARIVLGCTLVAPGDRHVATADDIARATLGSLRGAAAVPLACVVFTPAGRPDRLTAHLAATTWLNPPWPIGFCLGRSTLVHVARTWAGRPDRVAAARSELLGRLGTPTAVGRAARTEITRRAG</sequence>
<dbReference type="Pfam" id="PF00274">
    <property type="entry name" value="Glycolytic"/>
    <property type="match status" value="1"/>
</dbReference>
<evidence type="ECO:0000256" key="1">
    <source>
        <dbReference type="ARBA" id="ARBA00004714"/>
    </source>
</evidence>
<name>F4CQ70_PSEUX</name>
<accession>F4CQ70</accession>
<evidence type="ECO:0000313" key="7">
    <source>
        <dbReference type="EMBL" id="AEA28343.1"/>
    </source>
</evidence>
<keyword evidence="8" id="KW-1185">Reference proteome</keyword>